<gene>
    <name evidence="3" type="ORF">E1295_01790</name>
</gene>
<reference evidence="3 4" key="1">
    <citation type="submission" date="2019-03" db="EMBL/GenBank/DDBJ databases">
        <title>Draft genome sequences of novel Actinobacteria.</title>
        <authorList>
            <person name="Sahin N."/>
            <person name="Ay H."/>
            <person name="Saygin H."/>
        </authorList>
    </citation>
    <scope>NUCLEOTIDE SEQUENCE [LARGE SCALE GENOMIC DNA]</scope>
    <source>
        <strain evidence="3 4">6K102</strain>
    </source>
</reference>
<dbReference type="Pfam" id="PF08327">
    <property type="entry name" value="AHSA1"/>
    <property type="match status" value="1"/>
</dbReference>
<dbReference type="EMBL" id="SMLD01000003">
    <property type="protein sequence ID" value="TDE59652.1"/>
    <property type="molecule type" value="Genomic_DNA"/>
</dbReference>
<dbReference type="SUPFAM" id="SSF55961">
    <property type="entry name" value="Bet v1-like"/>
    <property type="match status" value="1"/>
</dbReference>
<dbReference type="Gene3D" id="3.30.530.20">
    <property type="match status" value="1"/>
</dbReference>
<accession>A0A4R5FXT2</accession>
<dbReference type="RefSeq" id="WP_132627870.1">
    <property type="nucleotide sequence ID" value="NZ_SMLD01000003.1"/>
</dbReference>
<sequence length="177" mass="19710">MSNTEYLTATMTVDRTPEQVFEAIANVRGWWSENLIGHSAALHDEFVFTDDSEYAGETIRAKEGLRFARFQITEFVPGRRVVWHVVDSDFINEPDEWTGTNVIFDITTNAKGTTVHFTHEGLTAAESACFEACSPAWTFFITESLPQLITTGTGRPIAGYRRRTTAIGRRGVAGVAE</sequence>
<proteinExistence type="inferred from homology"/>
<evidence type="ECO:0000256" key="1">
    <source>
        <dbReference type="ARBA" id="ARBA00006817"/>
    </source>
</evidence>
<comment type="similarity">
    <text evidence="1">Belongs to the AHA1 family.</text>
</comment>
<protein>
    <submittedName>
        <fullName evidence="3">SRPBCC domain-containing protein</fullName>
    </submittedName>
</protein>
<organism evidence="3 4">
    <name type="scientific">Nonomuraea mesophila</name>
    <dbReference type="NCBI Taxonomy" id="2530382"/>
    <lineage>
        <taxon>Bacteria</taxon>
        <taxon>Bacillati</taxon>
        <taxon>Actinomycetota</taxon>
        <taxon>Actinomycetes</taxon>
        <taxon>Streptosporangiales</taxon>
        <taxon>Streptosporangiaceae</taxon>
        <taxon>Nonomuraea</taxon>
    </lineage>
</organism>
<dbReference type="AlphaFoldDB" id="A0A4R5FXT2"/>
<name>A0A4R5FXT2_9ACTN</name>
<comment type="caution">
    <text evidence="3">The sequence shown here is derived from an EMBL/GenBank/DDBJ whole genome shotgun (WGS) entry which is preliminary data.</text>
</comment>
<evidence type="ECO:0000313" key="4">
    <source>
        <dbReference type="Proteomes" id="UP000295136"/>
    </source>
</evidence>
<evidence type="ECO:0000259" key="2">
    <source>
        <dbReference type="Pfam" id="PF08327"/>
    </source>
</evidence>
<dbReference type="Proteomes" id="UP000295136">
    <property type="component" value="Unassembled WGS sequence"/>
</dbReference>
<feature type="domain" description="Activator of Hsp90 ATPase homologue 1/2-like C-terminal" evidence="2">
    <location>
        <begin position="16"/>
        <end position="141"/>
    </location>
</feature>
<dbReference type="CDD" id="cd07814">
    <property type="entry name" value="SRPBCC_CalC_Aha1-like"/>
    <property type="match status" value="1"/>
</dbReference>
<dbReference type="InterPro" id="IPR013538">
    <property type="entry name" value="ASHA1/2-like_C"/>
</dbReference>
<keyword evidence="4" id="KW-1185">Reference proteome</keyword>
<dbReference type="InterPro" id="IPR023393">
    <property type="entry name" value="START-like_dom_sf"/>
</dbReference>
<evidence type="ECO:0000313" key="3">
    <source>
        <dbReference type="EMBL" id="TDE59652.1"/>
    </source>
</evidence>